<sequence>MSDAPEADRIAGAPHPRETARLFGQERAERLFLDAFAQDRLHHGWLLTGPRGVGKATLAWRMAKFLLATEAGGGLFGAPETLAVDPDHPVAHRVAAGSEPGLLPIRRVADEKSGKLKTQITVDEVRKLRDFFGLSSTEGGRRVVIVDSADEMNPNAANALLKLLEEPPAGAVLILISHQPSRLLPTIRSRCRELRLVPLGADDMARALEQATGEPGDSAAAAALAELSGGSVGEALRVANGGGLALYAEIVEILSGLPRLSRPDVLKLCNSLGGREAEPRFDLTVRLIDLALARLARAGATRQPLTEAAPGEARLAERLSPDPRAARHWAELAGELGARARGGRAVNLDPGALVLDMFLRLESAAQTAPG</sequence>
<dbReference type="NCBIfam" id="NF005677">
    <property type="entry name" value="PRK07471.1"/>
    <property type="match status" value="1"/>
</dbReference>
<protein>
    <submittedName>
        <fullName evidence="2">DNA polymerase III subunit delta</fullName>
    </submittedName>
</protein>
<accession>A0A2U2C8N7</accession>
<evidence type="ECO:0000313" key="3">
    <source>
        <dbReference type="Proteomes" id="UP000244940"/>
    </source>
</evidence>
<gene>
    <name evidence="2" type="ORF">C4N9_12800</name>
</gene>
<dbReference type="OrthoDB" id="9811073at2"/>
<dbReference type="InterPro" id="IPR050238">
    <property type="entry name" value="DNA_Rep/Repair_Clamp_Loader"/>
</dbReference>
<organism evidence="2 3">
    <name type="scientific">Pararhodobacter marinus</name>
    <dbReference type="NCBI Taxonomy" id="2184063"/>
    <lineage>
        <taxon>Bacteria</taxon>
        <taxon>Pseudomonadati</taxon>
        <taxon>Pseudomonadota</taxon>
        <taxon>Alphaproteobacteria</taxon>
        <taxon>Rhodobacterales</taxon>
        <taxon>Paracoccaceae</taxon>
        <taxon>Pararhodobacter</taxon>
    </lineage>
</organism>
<dbReference type="PANTHER" id="PTHR11669:SF8">
    <property type="entry name" value="DNA POLYMERASE III SUBUNIT DELTA"/>
    <property type="match status" value="1"/>
</dbReference>
<comment type="caution">
    <text evidence="2">The sequence shown here is derived from an EMBL/GenBank/DDBJ whole genome shotgun (WGS) entry which is preliminary data.</text>
</comment>
<dbReference type="EMBL" id="QEYD01000007">
    <property type="protein sequence ID" value="PWE28219.1"/>
    <property type="molecule type" value="Genomic_DNA"/>
</dbReference>
<dbReference type="PANTHER" id="PTHR11669">
    <property type="entry name" value="REPLICATION FACTOR C / DNA POLYMERASE III GAMMA-TAU SUBUNIT"/>
    <property type="match status" value="1"/>
</dbReference>
<dbReference type="InterPro" id="IPR003593">
    <property type="entry name" value="AAA+_ATPase"/>
</dbReference>
<dbReference type="AlphaFoldDB" id="A0A2U2C8N7"/>
<dbReference type="SMART" id="SM00382">
    <property type="entry name" value="AAA"/>
    <property type="match status" value="1"/>
</dbReference>
<dbReference type="GeneID" id="94365771"/>
<evidence type="ECO:0000259" key="1">
    <source>
        <dbReference type="SMART" id="SM00382"/>
    </source>
</evidence>
<evidence type="ECO:0000313" key="2">
    <source>
        <dbReference type="EMBL" id="PWE28219.1"/>
    </source>
</evidence>
<dbReference type="Proteomes" id="UP000244940">
    <property type="component" value="Unassembled WGS sequence"/>
</dbReference>
<proteinExistence type="predicted"/>
<keyword evidence="3" id="KW-1185">Reference proteome</keyword>
<dbReference type="Gene3D" id="3.40.50.300">
    <property type="entry name" value="P-loop containing nucleotide triphosphate hydrolases"/>
    <property type="match status" value="1"/>
</dbReference>
<dbReference type="SUPFAM" id="SSF52540">
    <property type="entry name" value="P-loop containing nucleoside triphosphate hydrolases"/>
    <property type="match status" value="1"/>
</dbReference>
<dbReference type="GO" id="GO:0006261">
    <property type="term" value="P:DNA-templated DNA replication"/>
    <property type="evidence" value="ECO:0007669"/>
    <property type="project" value="TreeGrafter"/>
</dbReference>
<name>A0A2U2C8N7_9RHOB</name>
<reference evidence="2 3" key="1">
    <citation type="submission" date="2018-05" db="EMBL/GenBank/DDBJ databases">
        <title>Pararhodobacter marina sp. nov., isolated from deep-sea water of the Indian Ocean.</title>
        <authorList>
            <person name="Lai Q.Sr."/>
            <person name="Liu X."/>
            <person name="Shao Z."/>
        </authorList>
    </citation>
    <scope>NUCLEOTIDE SEQUENCE [LARGE SCALE GENOMIC DNA]</scope>
    <source>
        <strain evidence="2 3">CIC4N-9</strain>
    </source>
</reference>
<feature type="domain" description="AAA+ ATPase" evidence="1">
    <location>
        <begin position="41"/>
        <end position="199"/>
    </location>
</feature>
<dbReference type="RefSeq" id="WP_109533726.1">
    <property type="nucleotide sequence ID" value="NZ_QEYD01000007.1"/>
</dbReference>
<dbReference type="InterPro" id="IPR027417">
    <property type="entry name" value="P-loop_NTPase"/>
</dbReference>
<dbReference type="GO" id="GO:0009360">
    <property type="term" value="C:DNA polymerase III complex"/>
    <property type="evidence" value="ECO:0007669"/>
    <property type="project" value="TreeGrafter"/>
</dbReference>
<dbReference type="Pfam" id="PF13177">
    <property type="entry name" value="DNA_pol3_delta2"/>
    <property type="match status" value="1"/>
</dbReference>